<dbReference type="SMART" id="SM00345">
    <property type="entry name" value="HTH_GNTR"/>
    <property type="match status" value="1"/>
</dbReference>
<evidence type="ECO:0000256" key="1">
    <source>
        <dbReference type="ARBA" id="ARBA00023015"/>
    </source>
</evidence>
<comment type="caution">
    <text evidence="6">The sequence shown here is derived from an EMBL/GenBank/DDBJ whole genome shotgun (WGS) entry which is preliminary data.</text>
</comment>
<gene>
    <name evidence="6" type="ORF">GU920_09385</name>
</gene>
<evidence type="ECO:0000256" key="2">
    <source>
        <dbReference type="ARBA" id="ARBA00023125"/>
    </source>
</evidence>
<feature type="domain" description="HTH gntR-type" evidence="4">
    <location>
        <begin position="16"/>
        <end position="74"/>
    </location>
</feature>
<dbReference type="PANTHER" id="PTHR43537:SF24">
    <property type="entry name" value="GLUCONATE OPERON TRANSCRIPTIONAL REPRESSOR"/>
    <property type="match status" value="1"/>
</dbReference>
<organism evidence="6 7">
    <name type="scientific">Paragemmobacter ruber</name>
    <dbReference type="NCBI Taxonomy" id="1985673"/>
    <lineage>
        <taxon>Bacteria</taxon>
        <taxon>Pseudomonadati</taxon>
        <taxon>Pseudomonadota</taxon>
        <taxon>Alphaproteobacteria</taxon>
        <taxon>Rhodobacterales</taxon>
        <taxon>Paracoccaceae</taxon>
        <taxon>Paragemmobacter</taxon>
    </lineage>
</organism>
<dbReference type="InterPro" id="IPR008920">
    <property type="entry name" value="TF_FadR/GntR_C"/>
</dbReference>
<keyword evidence="1" id="KW-0805">Transcription regulation</keyword>
<dbReference type="InterPro" id="IPR000524">
    <property type="entry name" value="Tscrpt_reg_HTH_GntR"/>
</dbReference>
<dbReference type="Gene3D" id="1.20.120.530">
    <property type="entry name" value="GntR ligand-binding domain-like"/>
    <property type="match status" value="1"/>
</dbReference>
<reference evidence="7" key="1">
    <citation type="submission" date="2020-01" db="EMBL/GenBank/DDBJ databases">
        <title>Sphingomonas sp. strain CSW-10.</title>
        <authorList>
            <person name="Chen W.-M."/>
        </authorList>
    </citation>
    <scope>NUCLEOTIDE SEQUENCE [LARGE SCALE GENOMIC DNA]</scope>
    <source>
        <strain evidence="7">CCP-1</strain>
    </source>
</reference>
<evidence type="ECO:0000259" key="5">
    <source>
        <dbReference type="SMART" id="SM00895"/>
    </source>
</evidence>
<dbReference type="InterPro" id="IPR036390">
    <property type="entry name" value="WH_DNA-bd_sf"/>
</dbReference>
<dbReference type="Gene3D" id="1.10.10.10">
    <property type="entry name" value="Winged helix-like DNA-binding domain superfamily/Winged helix DNA-binding domain"/>
    <property type="match status" value="1"/>
</dbReference>
<dbReference type="RefSeq" id="WP_161766771.1">
    <property type="nucleotide sequence ID" value="NZ_JAAATW010000002.1"/>
</dbReference>
<dbReference type="InterPro" id="IPR011711">
    <property type="entry name" value="GntR_C"/>
</dbReference>
<name>A0ABW9Y5G4_9RHOB</name>
<evidence type="ECO:0000256" key="3">
    <source>
        <dbReference type="ARBA" id="ARBA00023163"/>
    </source>
</evidence>
<dbReference type="Proteomes" id="UP001517376">
    <property type="component" value="Unassembled WGS sequence"/>
</dbReference>
<keyword evidence="2" id="KW-0238">DNA-binding</keyword>
<dbReference type="PANTHER" id="PTHR43537">
    <property type="entry name" value="TRANSCRIPTIONAL REGULATOR, GNTR FAMILY"/>
    <property type="match status" value="1"/>
</dbReference>
<keyword evidence="7" id="KW-1185">Reference proteome</keyword>
<protein>
    <submittedName>
        <fullName evidence="6">FCD domain-containing protein</fullName>
    </submittedName>
</protein>
<feature type="domain" description="GntR C-terminal" evidence="5">
    <location>
        <begin position="84"/>
        <end position="212"/>
    </location>
</feature>
<dbReference type="EMBL" id="JAAATW010000002">
    <property type="protein sequence ID" value="NBE07749.1"/>
    <property type="molecule type" value="Genomic_DNA"/>
</dbReference>
<dbReference type="Pfam" id="PF07729">
    <property type="entry name" value="FCD"/>
    <property type="match status" value="1"/>
</dbReference>
<proteinExistence type="predicted"/>
<dbReference type="InterPro" id="IPR036388">
    <property type="entry name" value="WH-like_DNA-bd_sf"/>
</dbReference>
<sequence length="228" mass="24306">MGGITAAADAKLTDLAHEALLAQLRDGRLPAGMFLSMPMLVERLGFPMAAVREAVKRAEGPGLVTVLPKRGLTVMTVGPEVTRECLDLRAILDGEGARRLIRAGADMPLVALREAHLRLRDAAAGAVTPAMQRAAIQTDLSLHDLLATGIGDGIMGRLYAENRDRIAVIQNQRAFLPDRIASAMGEHLEIIAALEARDAERAQAAIAAHLHQTKRWWGVAEADPAPGG</sequence>
<dbReference type="Pfam" id="PF00392">
    <property type="entry name" value="GntR"/>
    <property type="match status" value="1"/>
</dbReference>
<evidence type="ECO:0000313" key="6">
    <source>
        <dbReference type="EMBL" id="NBE07749.1"/>
    </source>
</evidence>
<accession>A0ABW9Y5G4</accession>
<evidence type="ECO:0000313" key="7">
    <source>
        <dbReference type="Proteomes" id="UP001517376"/>
    </source>
</evidence>
<keyword evidence="3" id="KW-0804">Transcription</keyword>
<evidence type="ECO:0000259" key="4">
    <source>
        <dbReference type="SMART" id="SM00345"/>
    </source>
</evidence>
<dbReference type="SUPFAM" id="SSF48008">
    <property type="entry name" value="GntR ligand-binding domain-like"/>
    <property type="match status" value="1"/>
</dbReference>
<dbReference type="SMART" id="SM00895">
    <property type="entry name" value="FCD"/>
    <property type="match status" value="1"/>
</dbReference>
<dbReference type="SUPFAM" id="SSF46785">
    <property type="entry name" value="Winged helix' DNA-binding domain"/>
    <property type="match status" value="1"/>
</dbReference>